<reference evidence="2 3" key="1">
    <citation type="submission" date="2015-08" db="EMBL/GenBank/DDBJ databases">
        <authorList>
            <person name="Babu N.S."/>
            <person name="Beckwith C.J."/>
            <person name="Beseler K.G."/>
            <person name="Brison A."/>
            <person name="Carone J.V."/>
            <person name="Caskin T.P."/>
            <person name="Diamond M."/>
            <person name="Durham M.E."/>
            <person name="Foxe J.M."/>
            <person name="Go M."/>
            <person name="Henderson B.A."/>
            <person name="Jones I.B."/>
            <person name="McGettigan J.A."/>
            <person name="Micheletti S.J."/>
            <person name="Nasrallah M.E."/>
            <person name="Ortiz D."/>
            <person name="Piller C.R."/>
            <person name="Privatt S.R."/>
            <person name="Schneider S.L."/>
            <person name="Sharp S."/>
            <person name="Smith T.C."/>
            <person name="Stanton J.D."/>
            <person name="Ullery H.E."/>
            <person name="Wilson R.J."/>
            <person name="Serrano M.G."/>
            <person name="Buck G."/>
            <person name="Lee V."/>
            <person name="Wang Y."/>
            <person name="Carvalho R."/>
            <person name="Voegtly L."/>
            <person name="Shi R."/>
            <person name="Duckworth R."/>
            <person name="Johnson A."/>
            <person name="Loviza R."/>
            <person name="Walstead R."/>
            <person name="Shah Z."/>
            <person name="Kiflezghi M."/>
            <person name="Wade K."/>
            <person name="Ball S.L."/>
            <person name="Bradley K.W."/>
            <person name="Asai D.J."/>
            <person name="Bowman C.A."/>
            <person name="Russell D.A."/>
            <person name="Pope W.H."/>
            <person name="Jacobs-Sera D."/>
            <person name="Hendrix R.W."/>
            <person name="Hatfull G.F."/>
        </authorList>
    </citation>
    <scope>NUCLEOTIDE SEQUENCE [LARGE SCALE GENOMIC DNA]</scope>
    <source>
        <strain evidence="2 3">DSM 27648</strain>
    </source>
</reference>
<feature type="region of interest" description="Disordered" evidence="1">
    <location>
        <begin position="49"/>
        <end position="76"/>
    </location>
</feature>
<dbReference type="EMBL" id="CP012333">
    <property type="protein sequence ID" value="AKU97290.1"/>
    <property type="molecule type" value="Genomic_DNA"/>
</dbReference>
<accession>A0A0K1PUT5</accession>
<dbReference type="AlphaFoldDB" id="A0A0K1PUT5"/>
<evidence type="ECO:0000256" key="1">
    <source>
        <dbReference type="SAM" id="MobiDB-lite"/>
    </source>
</evidence>
<evidence type="ECO:0000313" key="2">
    <source>
        <dbReference type="EMBL" id="AKU97290.1"/>
    </source>
</evidence>
<sequence length="76" mass="8075">MPLPSKRTKCLPSWARPAGTSFTDPSATSVLQVALGYHVKLAVPQSLVPLASRGRARPQSASEAPPCSMPSWQEST</sequence>
<proteinExistence type="predicted"/>
<organism evidence="2 3">
    <name type="scientific">Labilithrix luteola</name>
    <dbReference type="NCBI Taxonomy" id="1391654"/>
    <lineage>
        <taxon>Bacteria</taxon>
        <taxon>Pseudomonadati</taxon>
        <taxon>Myxococcota</taxon>
        <taxon>Polyangia</taxon>
        <taxon>Polyangiales</taxon>
        <taxon>Labilitrichaceae</taxon>
        <taxon>Labilithrix</taxon>
    </lineage>
</organism>
<dbReference type="Proteomes" id="UP000064967">
    <property type="component" value="Chromosome"/>
</dbReference>
<name>A0A0K1PUT5_9BACT</name>
<keyword evidence="3" id="KW-1185">Reference proteome</keyword>
<evidence type="ECO:0000313" key="3">
    <source>
        <dbReference type="Proteomes" id="UP000064967"/>
    </source>
</evidence>
<dbReference type="KEGG" id="llu:AKJ09_03954"/>
<gene>
    <name evidence="2" type="ORF">AKJ09_03954</name>
</gene>
<protein>
    <submittedName>
        <fullName evidence="2">Uncharacterized protein</fullName>
    </submittedName>
</protein>